<organism evidence="1 2">
    <name type="scientific">Sistotremastrum niveocremeum HHB9708</name>
    <dbReference type="NCBI Taxonomy" id="1314777"/>
    <lineage>
        <taxon>Eukaryota</taxon>
        <taxon>Fungi</taxon>
        <taxon>Dikarya</taxon>
        <taxon>Basidiomycota</taxon>
        <taxon>Agaricomycotina</taxon>
        <taxon>Agaricomycetes</taxon>
        <taxon>Sistotremastrales</taxon>
        <taxon>Sistotremastraceae</taxon>
        <taxon>Sertulicium</taxon>
        <taxon>Sertulicium niveocremeum</taxon>
    </lineage>
</organism>
<reference evidence="1 2" key="1">
    <citation type="journal article" date="2016" name="Mol. Biol. Evol.">
        <title>Comparative Genomics of Early-Diverging Mushroom-Forming Fungi Provides Insights into the Origins of Lignocellulose Decay Capabilities.</title>
        <authorList>
            <person name="Nagy L.G."/>
            <person name="Riley R."/>
            <person name="Tritt A."/>
            <person name="Adam C."/>
            <person name="Daum C."/>
            <person name="Floudas D."/>
            <person name="Sun H."/>
            <person name="Yadav J.S."/>
            <person name="Pangilinan J."/>
            <person name="Larsson K.H."/>
            <person name="Matsuura K."/>
            <person name="Barry K."/>
            <person name="Labutti K."/>
            <person name="Kuo R."/>
            <person name="Ohm R.A."/>
            <person name="Bhattacharya S.S."/>
            <person name="Shirouzu T."/>
            <person name="Yoshinaga Y."/>
            <person name="Martin F.M."/>
            <person name="Grigoriev I.V."/>
            <person name="Hibbett D.S."/>
        </authorList>
    </citation>
    <scope>NUCLEOTIDE SEQUENCE [LARGE SCALE GENOMIC DNA]</scope>
    <source>
        <strain evidence="1 2">HHB9708</strain>
    </source>
</reference>
<protein>
    <submittedName>
        <fullName evidence="1">Uncharacterized protein</fullName>
    </submittedName>
</protein>
<keyword evidence="2" id="KW-1185">Reference proteome</keyword>
<sequence length="90" mass="9925">MSLGFVARVLTRSTREPESLEKGKNFHDREAPEKAMFPWSLLIGIPFDMHDPLEYLGISEDNVVLLGMISFPRVAAGSTDLGSAASSFRL</sequence>
<proteinExistence type="predicted"/>
<gene>
    <name evidence="1" type="ORF">SISNIDRAFT_450992</name>
</gene>
<evidence type="ECO:0000313" key="1">
    <source>
        <dbReference type="EMBL" id="KZS96319.1"/>
    </source>
</evidence>
<feature type="non-terminal residue" evidence="1">
    <location>
        <position position="90"/>
    </location>
</feature>
<dbReference type="EMBL" id="KV419399">
    <property type="protein sequence ID" value="KZS96319.1"/>
    <property type="molecule type" value="Genomic_DNA"/>
</dbReference>
<dbReference type="AlphaFoldDB" id="A0A164XV25"/>
<dbReference type="Proteomes" id="UP000076722">
    <property type="component" value="Unassembled WGS sequence"/>
</dbReference>
<evidence type="ECO:0000313" key="2">
    <source>
        <dbReference type="Proteomes" id="UP000076722"/>
    </source>
</evidence>
<name>A0A164XV25_9AGAM</name>
<accession>A0A164XV25</accession>